<proteinExistence type="predicted"/>
<sequence>MLNITGLNSQESANVFLNSSTLELQPVVSAEWNQNLFNTPFTTVAGDGFEESVTLSYGSPVSVTGDIAKPNFTTKSFTLSNNNGYISYSITTSSKTDSLKKAYKIITYVKTNNNTPIMINASAKGSDTQFGSSSSEATTYGWTKIETFLGSDNTAIDSFTYTISANTYTTDENATPIVYYTEPKVYETSLFDYRYNSLWPTNAPFSYFRPGESYVQTGNYNLKYPENFRKATKQNNAVFPISPIIQNPHYSLVSAPTPFYKNSLPNDMAQYKYFLSEVGNNFISKISGVYDSNISSNKIVLKFNTIISTPTINIYLDGAKISVDGSNDLQPDNSGLLVIYWDGSKWTKKKWGDSSASPITSMPKFNVDGTLSKYTLFKKITIVQTNNTPNTEYVDYVYRSTHFGDDAVRMQLIELSPRLEVDLSDYVIDVAINKSLDSKNNYIPVSSINSDDASITLSSIPILQDGLIIPLFSSQSNLSINVLTNMLRKNIKFYVSFNIKSYFSGIGAQTVLNKYVPGGVFYSDTWDETDVKTVKIQCYDITRYLQTTPAPDYAANLKTVFDVITDVLDLAGFTDYDYDTLYSVCSDKNAPLDISYYYNNSKDVTIIDALAQIFLANQIGAYIDEYGIMKFLSLSQILSNKNSIITIDDANIVEGGYQISNKAKPGKISLKYQSPKIKQSLSLQNATKPNFNQSPSFIYTTSNDVVWSQQSADSVGFNYLNSTMNEKDNYFMLNNNDVLDIFHTFSLNNNGYAVIENEVVSFVYKEYKIQDEVNPPVYVTVKNDLELQSEINRYIKKSQTQLKVSDGTVNNTNENITITPTGKISNVQRGMFGTMPTTHKIISSLSDKSLIQKNANSSFVLSDGNSTAIVNNKLDAPDNPSVEKIQVTSSPNQKVLIFPGSEVDKGYQTYSVKFDLYDQPASSSGLFFNATDSSLDGSFFVELVKYNNINPKTSSLYSPPVYTYLMIVYQVNGSTSTVIAWSDVSSTVKSIIDNFEKVLVKTPPTTGSSQPYSYITATDQTFNLRATHWYSDGSDGENAGQVIEVFLNNTELTGWNVRSNVSNATTLYTGWRAIPKNLKTGLRKKINITNDTFELDTTGKKFGYFASASPSNIQYTTMAYNGSQLEPTIVNQTNYPATSTEVVGNLREIYACEKPLKERNVNYWFQDREFLNGMIQNQNLFYLYKSYMMQTNPEVRGINIYDVQYTTPAAVSVDVLPISYLWYYFPGTQPVDQQFYQKQLVDEYSLSYSTPINTGFRAKLAIVNNSSHMVYINHQADQVNQFTVTLNLWTHDIIAPSDPEIVEKVIDPSNPIEVVQVDSPWIQSKQVAYRLLDLIEKGTDGFSKDTSIQIFGNPLIQVGDIITLTYSLAGLKQQKYLVHSVSQIFNQGLKTTLVLNQLDKGVTY</sequence>
<evidence type="ECO:0000313" key="1">
    <source>
        <dbReference type="EMBL" id="CAB5218154.1"/>
    </source>
</evidence>
<name>A0A6J7WPV2_9CAUD</name>
<gene>
    <name evidence="1" type="ORF">UFOVP204_36</name>
</gene>
<organism evidence="1">
    <name type="scientific">uncultured Caudovirales phage</name>
    <dbReference type="NCBI Taxonomy" id="2100421"/>
    <lineage>
        <taxon>Viruses</taxon>
        <taxon>Duplodnaviria</taxon>
        <taxon>Heunggongvirae</taxon>
        <taxon>Uroviricota</taxon>
        <taxon>Caudoviricetes</taxon>
        <taxon>Peduoviridae</taxon>
        <taxon>Maltschvirus</taxon>
        <taxon>Maltschvirus maltsch</taxon>
    </lineage>
</organism>
<accession>A0A6J7WPV2</accession>
<dbReference type="EMBL" id="LR798257">
    <property type="protein sequence ID" value="CAB5218154.1"/>
    <property type="molecule type" value="Genomic_DNA"/>
</dbReference>
<reference evidence="1" key="1">
    <citation type="submission" date="2020-05" db="EMBL/GenBank/DDBJ databases">
        <authorList>
            <person name="Chiriac C."/>
            <person name="Salcher M."/>
            <person name="Ghai R."/>
            <person name="Kavagutti S V."/>
        </authorList>
    </citation>
    <scope>NUCLEOTIDE SEQUENCE</scope>
</reference>
<protein>
    <submittedName>
        <fullName evidence="1">Uncharacterized protein</fullName>
    </submittedName>
</protein>